<dbReference type="HOGENOM" id="CLU_1262542_0_0_1"/>
<dbReference type="PROSITE" id="PS00518">
    <property type="entry name" value="ZF_RING_1"/>
    <property type="match status" value="1"/>
</dbReference>
<feature type="domain" description="RING-type" evidence="6">
    <location>
        <begin position="146"/>
        <end position="193"/>
    </location>
</feature>
<dbReference type="PaxDb" id="6239-Y54F10BM.6"/>
<proteinExistence type="predicted"/>
<dbReference type="GO" id="GO:0008270">
    <property type="term" value="F:zinc ion binding"/>
    <property type="evidence" value="ECO:0007669"/>
    <property type="project" value="UniProtKB-KW"/>
</dbReference>
<keyword evidence="8" id="KW-1185">Reference proteome</keyword>
<dbReference type="AlphaFoldDB" id="Q95XL5"/>
<evidence type="ECO:0000256" key="3">
    <source>
        <dbReference type="ARBA" id="ARBA00022833"/>
    </source>
</evidence>
<dbReference type="Bgee" id="WBGene00021861">
    <property type="expression patterns" value="Expressed in embryo and 2 other cell types or tissues"/>
</dbReference>
<evidence type="ECO:0000313" key="7">
    <source>
        <dbReference type="EMBL" id="CCD73840.2"/>
    </source>
</evidence>
<accession>Q95XL5</accession>
<evidence type="ECO:0000256" key="4">
    <source>
        <dbReference type="PROSITE-ProRule" id="PRU00175"/>
    </source>
</evidence>
<dbReference type="PROSITE" id="PS50089">
    <property type="entry name" value="ZF_RING_2"/>
    <property type="match status" value="2"/>
</dbReference>
<keyword evidence="1" id="KW-0479">Metal-binding</keyword>
<dbReference type="Pfam" id="PF13445">
    <property type="entry name" value="zf-RING_UBOX"/>
    <property type="match status" value="2"/>
</dbReference>
<evidence type="ECO:0000256" key="1">
    <source>
        <dbReference type="ARBA" id="ARBA00022723"/>
    </source>
</evidence>
<dbReference type="InterPro" id="IPR027370">
    <property type="entry name" value="Znf-RING_euk"/>
</dbReference>
<dbReference type="PhylomeDB" id="Q95XL5"/>
<sequence length="219" mass="24859">MTTIQVGLYFLLGAYILFSIFFCTLVLFSTFADSVFIRYLSSTHLGKPVVYHLQQVVEWLEGPKCGICLAQYWSTGDMAPRVMNCGHTYCGSCIEIFAEQKDGMVICPFCTRTHFCNTIHPLPFFSENHLLIILCSSLITVNLWKCQTCRKKYSSQDVSRTPRVYSTCGHTSCEACVESDFTQKKRVVCLTCEGRSGGITENWKPHVPINYAIRDLLKE</sequence>
<dbReference type="InterPro" id="IPR052667">
    <property type="entry name" value="E3_ubiquitin-ligase_RING"/>
</dbReference>
<feature type="transmembrane region" description="Helical" evidence="5">
    <location>
        <begin position="6"/>
        <end position="28"/>
    </location>
</feature>
<dbReference type="eggNOG" id="KOG4185">
    <property type="taxonomic scope" value="Eukaryota"/>
</dbReference>
<dbReference type="Proteomes" id="UP000001940">
    <property type="component" value="Chromosome III"/>
</dbReference>
<dbReference type="AGR" id="WB:WBGene00021861"/>
<dbReference type="UCSC" id="Y54F10BM.6">
    <property type="organism name" value="c. elegans"/>
</dbReference>
<evidence type="ECO:0000313" key="9">
    <source>
        <dbReference type="WormBase" id="Y54F10BM.6a"/>
    </source>
</evidence>
<dbReference type="InterPro" id="IPR017907">
    <property type="entry name" value="Znf_RING_CS"/>
</dbReference>
<dbReference type="PANTHER" id="PTHR47156:SF5">
    <property type="entry name" value="RING-TYPE DOMAIN-CONTAINING PROTEIN"/>
    <property type="match status" value="1"/>
</dbReference>
<dbReference type="GeneID" id="190272"/>
<dbReference type="Gene3D" id="3.30.40.10">
    <property type="entry name" value="Zinc/RING finger domain, C3HC4 (zinc finger)"/>
    <property type="match status" value="2"/>
</dbReference>
<dbReference type="InterPro" id="IPR013083">
    <property type="entry name" value="Znf_RING/FYVE/PHD"/>
</dbReference>
<keyword evidence="5" id="KW-0472">Membrane</keyword>
<organism evidence="7 8">
    <name type="scientific">Caenorhabditis elegans</name>
    <dbReference type="NCBI Taxonomy" id="6239"/>
    <lineage>
        <taxon>Eukaryota</taxon>
        <taxon>Metazoa</taxon>
        <taxon>Ecdysozoa</taxon>
        <taxon>Nematoda</taxon>
        <taxon>Chromadorea</taxon>
        <taxon>Rhabditida</taxon>
        <taxon>Rhabditina</taxon>
        <taxon>Rhabditomorpha</taxon>
        <taxon>Rhabditoidea</taxon>
        <taxon>Rhabditidae</taxon>
        <taxon>Peloderinae</taxon>
        <taxon>Caenorhabditis</taxon>
    </lineage>
</organism>
<dbReference type="SMR" id="Q95XL5"/>
<keyword evidence="5" id="KW-0812">Transmembrane</keyword>
<feature type="domain" description="RING-type" evidence="6">
    <location>
        <begin position="65"/>
        <end position="111"/>
    </location>
</feature>
<dbReference type="InterPro" id="IPR001841">
    <property type="entry name" value="Znf_RING"/>
</dbReference>
<evidence type="ECO:0000256" key="2">
    <source>
        <dbReference type="ARBA" id="ARBA00022771"/>
    </source>
</evidence>
<dbReference type="PANTHER" id="PTHR47156">
    <property type="entry name" value="PROTEIN CBG20824"/>
    <property type="match status" value="1"/>
</dbReference>
<dbReference type="OrthoDB" id="5876225at2759"/>
<keyword evidence="2 4" id="KW-0863">Zinc-finger</keyword>
<reference evidence="7 8" key="1">
    <citation type="journal article" date="1998" name="Science">
        <title>Genome sequence of the nematode C. elegans: a platform for investigating biology.</title>
        <authorList>
            <consortium name="The C. elegans sequencing consortium"/>
            <person name="Sulson J.E."/>
            <person name="Waterston R."/>
        </authorList>
    </citation>
    <scope>NUCLEOTIDE SEQUENCE [LARGE SCALE GENOMIC DNA]</scope>
    <source>
        <strain evidence="7 8">Bristol N2</strain>
    </source>
</reference>
<dbReference type="RefSeq" id="NP_497528.2">
    <property type="nucleotide sequence ID" value="NM_065127.2"/>
</dbReference>
<name>Q95XL5_CAEEL</name>
<evidence type="ECO:0000256" key="5">
    <source>
        <dbReference type="SAM" id="Phobius"/>
    </source>
</evidence>
<dbReference type="WormBase" id="Y54F10BM.6a">
    <property type="protein sequence ID" value="CE47014"/>
    <property type="gene ID" value="WBGene00021861"/>
</dbReference>
<keyword evidence="3" id="KW-0862">Zinc</keyword>
<evidence type="ECO:0000259" key="6">
    <source>
        <dbReference type="PROSITE" id="PS50089"/>
    </source>
</evidence>
<gene>
    <name evidence="7" type="ORF">CELE_Y54F10BM.6</name>
    <name evidence="7 9" type="ORF">Y54F10BM.6</name>
</gene>
<protein>
    <submittedName>
        <fullName evidence="7">RING-type domain-containing protein</fullName>
    </submittedName>
</protein>
<dbReference type="SUPFAM" id="SSF57850">
    <property type="entry name" value="RING/U-box"/>
    <property type="match status" value="1"/>
</dbReference>
<evidence type="ECO:0000313" key="8">
    <source>
        <dbReference type="Proteomes" id="UP000001940"/>
    </source>
</evidence>
<dbReference type="SMART" id="SM00184">
    <property type="entry name" value="RING"/>
    <property type="match status" value="2"/>
</dbReference>
<dbReference type="CTD" id="190272"/>
<keyword evidence="5" id="KW-1133">Transmembrane helix</keyword>
<dbReference type="EMBL" id="BX284603">
    <property type="protein sequence ID" value="CCD73840.2"/>
    <property type="molecule type" value="Genomic_DNA"/>
</dbReference>